<evidence type="ECO:0000313" key="2">
    <source>
        <dbReference type="EMBL" id="CDW39774.1"/>
    </source>
</evidence>
<organism evidence="2">
    <name type="scientific">Lepeophtheirus salmonis</name>
    <name type="common">Salmon louse</name>
    <name type="synonym">Caligus salmonis</name>
    <dbReference type="NCBI Taxonomy" id="72036"/>
    <lineage>
        <taxon>Eukaryota</taxon>
        <taxon>Metazoa</taxon>
        <taxon>Ecdysozoa</taxon>
        <taxon>Arthropoda</taxon>
        <taxon>Crustacea</taxon>
        <taxon>Multicrustacea</taxon>
        <taxon>Hexanauplia</taxon>
        <taxon>Copepoda</taxon>
        <taxon>Siphonostomatoida</taxon>
        <taxon>Caligidae</taxon>
        <taxon>Lepeophtheirus</taxon>
    </lineage>
</organism>
<proteinExistence type="predicted"/>
<protein>
    <submittedName>
        <fullName evidence="2">Uncharacterized protein</fullName>
    </submittedName>
</protein>
<dbReference type="EMBL" id="HACA01022413">
    <property type="protein sequence ID" value="CDW39774.1"/>
    <property type="molecule type" value="Transcribed_RNA"/>
</dbReference>
<feature type="region of interest" description="Disordered" evidence="1">
    <location>
        <begin position="578"/>
        <end position="621"/>
    </location>
</feature>
<evidence type="ECO:0000256" key="1">
    <source>
        <dbReference type="SAM" id="MobiDB-lite"/>
    </source>
</evidence>
<accession>A0A0K2UNB4</accession>
<reference evidence="2" key="1">
    <citation type="submission" date="2014-05" db="EMBL/GenBank/DDBJ databases">
        <authorList>
            <person name="Chronopoulou M."/>
        </authorList>
    </citation>
    <scope>NUCLEOTIDE SEQUENCE</scope>
    <source>
        <tissue evidence="2">Whole organism</tissue>
    </source>
</reference>
<dbReference type="AlphaFoldDB" id="A0A0K2UNB4"/>
<sequence>MGAGQSLDRIQEITYKTKIPSLNTERGGYIVTQILSVGHIKSSTYSDMISYFRDVDPDAPRRRCICDDVEDRQRSAVMNRLFLVKRIKKIEESIESLEGLLSESFIEYEVNPTLKGKKGLKNYIKFTQKDTARLIDFGIVASNKVSNNLKIYLAEKNRCEQKPGCDLTILNTLQKDCHATLDHLEDIDGKFLRFCDIIHFFIKFCGPIDDKPIEETSHWTPIFARFWGTLVIYLMHLLPGYALCRMKSFATKPMELEGFYVEEGYKKYRFELVQKWEKYREFLGTIATDLKESREVVTRLACKYLMKHFRGEDAKRPHCILDQFILLMDQLRVMRNYFKDVLEIADVCLFYAHQSLSSLWYNPIFEVYFTNIAEFFPYCMPNFFSAIISLYGSYISELDIGSADCLLCHTECIGLVRYACQECLGDSIFGTYCSRMCRGKDEADHMKICSLRAEDTLKKYKNIFVPMNGKPLKIMNWLDERREGKQIVILKKSEDRVEYTYMDKKKVEAPPPKSIVVSCEKTPQPNIPPLVLKPSIPPLAIKNNQVCIPSLGIKSNHQAIQPVQMPICLPQSIPKLEKPPSAPEIKEQAKPRVQGGYLQRKTQRMQERMAKKRERRTVVENASDEALKQCQEVERRHLKTLQQRPDLR</sequence>
<name>A0A0K2UNB4_LEPSM</name>